<reference evidence="2" key="1">
    <citation type="journal article" date="2014" name="Nucleic Acids Res.">
        <title>The evolutionary dynamics of variant antigen genes in Babesia reveal a history of genomic innovation underlying host-parasite interaction.</title>
        <authorList>
            <person name="Jackson A.P."/>
            <person name="Otto T.D."/>
            <person name="Darby A."/>
            <person name="Ramaprasad A."/>
            <person name="Xia D."/>
            <person name="Echaide I.E."/>
            <person name="Farber M."/>
            <person name="Gahlot S."/>
            <person name="Gamble J."/>
            <person name="Gupta D."/>
            <person name="Gupta Y."/>
            <person name="Jackson L."/>
            <person name="Malandrin L."/>
            <person name="Malas T.B."/>
            <person name="Moussa E."/>
            <person name="Nair M."/>
            <person name="Reid A.J."/>
            <person name="Sanders M."/>
            <person name="Sharma J."/>
            <person name="Tracey A."/>
            <person name="Quail M.A."/>
            <person name="Weir W."/>
            <person name="Wastling J.M."/>
            <person name="Hall N."/>
            <person name="Willadsen P."/>
            <person name="Lingelbach K."/>
            <person name="Shiels B."/>
            <person name="Tait A."/>
            <person name="Berriman M."/>
            <person name="Allred D.R."/>
            <person name="Pain A."/>
        </authorList>
    </citation>
    <scope>NUCLEOTIDE SEQUENCE</scope>
    <source>
        <strain evidence="2">1802A</strain>
    </source>
</reference>
<dbReference type="InterPro" id="IPR023473">
    <property type="entry name" value="AMMECR1"/>
</dbReference>
<evidence type="ECO:0000313" key="2">
    <source>
        <dbReference type="EMBL" id="KAK1938745.1"/>
    </source>
</evidence>
<dbReference type="InterPro" id="IPR027485">
    <property type="entry name" value="AMMECR1_N"/>
</dbReference>
<feature type="domain" description="AMMECR1" evidence="1">
    <location>
        <begin position="5"/>
        <end position="204"/>
    </location>
</feature>
<dbReference type="SUPFAM" id="SSF143447">
    <property type="entry name" value="AMMECR1-like"/>
    <property type="match status" value="1"/>
</dbReference>
<dbReference type="PANTHER" id="PTHR13016:SF0">
    <property type="entry name" value="AMME SYNDROME CANDIDATE GENE 1 PROTEIN"/>
    <property type="match status" value="1"/>
</dbReference>
<evidence type="ECO:0000259" key="1">
    <source>
        <dbReference type="PROSITE" id="PS51112"/>
    </source>
</evidence>
<dbReference type="Proteomes" id="UP001195914">
    <property type="component" value="Unassembled WGS sequence"/>
</dbReference>
<dbReference type="InterPro" id="IPR036071">
    <property type="entry name" value="AMMECR1_dom_sf"/>
</dbReference>
<keyword evidence="3" id="KW-1185">Reference proteome</keyword>
<evidence type="ECO:0000313" key="3">
    <source>
        <dbReference type="Proteomes" id="UP001195914"/>
    </source>
</evidence>
<dbReference type="PROSITE" id="PS51112">
    <property type="entry name" value="AMMECR1"/>
    <property type="match status" value="1"/>
</dbReference>
<proteinExistence type="predicted"/>
<dbReference type="Gene3D" id="3.30.700.20">
    <property type="entry name" value="Hypothetical protein ph0010, domain 1"/>
    <property type="match status" value="1"/>
</dbReference>
<accession>A0AAD9GHZ2</accession>
<reference evidence="2" key="2">
    <citation type="submission" date="2021-05" db="EMBL/GenBank/DDBJ databases">
        <authorList>
            <person name="Pain A."/>
        </authorList>
    </citation>
    <scope>NUCLEOTIDE SEQUENCE</scope>
    <source>
        <strain evidence="2">1802A</strain>
    </source>
</reference>
<protein>
    <recommendedName>
        <fullName evidence="1">AMMECR1 domain-containing protein</fullName>
    </recommendedName>
</protein>
<dbReference type="InterPro" id="IPR002733">
    <property type="entry name" value="AMMECR1_domain"/>
</dbReference>
<dbReference type="EMBL" id="JAHBMH010000024">
    <property type="protein sequence ID" value="KAK1938745.1"/>
    <property type="molecule type" value="Genomic_DNA"/>
</dbReference>
<sequence length="205" mass="23385">MVAITEDIIRDIDNSLCASCFDVLEHTLNGERLPKRTLLKHLISKDVSCPFFVTWMTTMPNGEELRGCIGTLSPEPISRLGHYVKMSAFNDPRFEPIVAGELPRLSCGLSLLHSYEKAKHRDDWEIGTHGIIVEFDYNGRSYSATYLPEVAKEHNMTKDVAIKQLIRKAGFRGEINEKLLSSVEVTRYQSTKLRMTYSEYKLLDI</sequence>
<gene>
    <name evidence="2" type="ORF">X943_004033</name>
</gene>
<dbReference type="PANTHER" id="PTHR13016">
    <property type="entry name" value="AMMECR1 HOMOLOG"/>
    <property type="match status" value="1"/>
</dbReference>
<dbReference type="AlphaFoldDB" id="A0AAD9GHZ2"/>
<dbReference type="Pfam" id="PF01871">
    <property type="entry name" value="AMMECR1"/>
    <property type="match status" value="1"/>
</dbReference>
<name>A0AAD9GHZ2_BABDI</name>
<comment type="caution">
    <text evidence="2">The sequence shown here is derived from an EMBL/GenBank/DDBJ whole genome shotgun (WGS) entry which is preliminary data.</text>
</comment>
<organism evidence="2 3">
    <name type="scientific">Babesia divergens</name>
    <dbReference type="NCBI Taxonomy" id="32595"/>
    <lineage>
        <taxon>Eukaryota</taxon>
        <taxon>Sar</taxon>
        <taxon>Alveolata</taxon>
        <taxon>Apicomplexa</taxon>
        <taxon>Aconoidasida</taxon>
        <taxon>Piroplasmida</taxon>
        <taxon>Babesiidae</taxon>
        <taxon>Babesia</taxon>
    </lineage>
</organism>